<feature type="compositionally biased region" description="Polar residues" evidence="1">
    <location>
        <begin position="560"/>
        <end position="587"/>
    </location>
</feature>
<feature type="compositionally biased region" description="Polar residues" evidence="1">
    <location>
        <begin position="976"/>
        <end position="1004"/>
    </location>
</feature>
<evidence type="ECO:0000256" key="1">
    <source>
        <dbReference type="SAM" id="MobiDB-lite"/>
    </source>
</evidence>
<name>A0A9C6XTB2_FRAOC</name>
<feature type="compositionally biased region" description="Basic and acidic residues" evidence="1">
    <location>
        <begin position="373"/>
        <end position="390"/>
    </location>
</feature>
<feature type="compositionally biased region" description="Polar residues" evidence="1">
    <location>
        <begin position="1475"/>
        <end position="1488"/>
    </location>
</feature>
<proteinExistence type="predicted"/>
<feature type="compositionally biased region" description="Basic and acidic residues" evidence="1">
    <location>
        <begin position="877"/>
        <end position="891"/>
    </location>
</feature>
<feature type="region of interest" description="Disordered" evidence="1">
    <location>
        <begin position="920"/>
        <end position="1311"/>
    </location>
</feature>
<feature type="compositionally biased region" description="Acidic residues" evidence="1">
    <location>
        <begin position="214"/>
        <end position="224"/>
    </location>
</feature>
<feature type="compositionally biased region" description="Basic and acidic residues" evidence="1">
    <location>
        <begin position="1450"/>
        <end position="1462"/>
    </location>
</feature>
<feature type="compositionally biased region" description="Polar residues" evidence="1">
    <location>
        <begin position="1638"/>
        <end position="1648"/>
    </location>
</feature>
<dbReference type="InterPro" id="IPR029341">
    <property type="entry name" value="FAM21/CAPZIP"/>
</dbReference>
<feature type="compositionally biased region" description="Basic and acidic residues" evidence="1">
    <location>
        <begin position="505"/>
        <end position="518"/>
    </location>
</feature>
<feature type="compositionally biased region" description="Polar residues" evidence="1">
    <location>
        <begin position="1684"/>
        <end position="1695"/>
    </location>
</feature>
<dbReference type="RefSeq" id="XP_052129806.1">
    <property type="nucleotide sequence ID" value="XM_052273846.1"/>
</dbReference>
<feature type="compositionally biased region" description="Polar residues" evidence="1">
    <location>
        <begin position="692"/>
        <end position="702"/>
    </location>
</feature>
<feature type="region of interest" description="Disordered" evidence="1">
    <location>
        <begin position="307"/>
        <end position="587"/>
    </location>
</feature>
<feature type="compositionally biased region" description="Basic and acidic residues" evidence="1">
    <location>
        <begin position="1408"/>
        <end position="1418"/>
    </location>
</feature>
<feature type="region of interest" description="Disordered" evidence="1">
    <location>
        <begin position="1342"/>
        <end position="1380"/>
    </location>
</feature>
<feature type="compositionally biased region" description="Basic and acidic residues" evidence="1">
    <location>
        <begin position="1019"/>
        <end position="1034"/>
    </location>
</feature>
<feature type="region of interest" description="Disordered" evidence="1">
    <location>
        <begin position="1394"/>
        <end position="1495"/>
    </location>
</feature>
<feature type="compositionally biased region" description="Low complexity" evidence="1">
    <location>
        <begin position="1395"/>
        <end position="1404"/>
    </location>
</feature>
<feature type="compositionally biased region" description="Polar residues" evidence="1">
    <location>
        <begin position="1298"/>
        <end position="1311"/>
    </location>
</feature>
<feature type="region of interest" description="Disordered" evidence="1">
    <location>
        <begin position="1"/>
        <end position="24"/>
    </location>
</feature>
<feature type="compositionally biased region" description="Low complexity" evidence="1">
    <location>
        <begin position="778"/>
        <end position="791"/>
    </location>
</feature>
<feature type="compositionally biased region" description="Basic and acidic residues" evidence="1">
    <location>
        <begin position="1667"/>
        <end position="1683"/>
    </location>
</feature>
<feature type="compositionally biased region" description="Polar residues" evidence="1">
    <location>
        <begin position="642"/>
        <end position="659"/>
    </location>
</feature>
<accession>A0A9C6XTB2</accession>
<dbReference type="Pfam" id="PF15255">
    <property type="entry name" value="CAP-ZIP_m"/>
    <property type="match status" value="1"/>
</dbReference>
<feature type="region of interest" description="Disordered" evidence="1">
    <location>
        <begin position="177"/>
        <end position="293"/>
    </location>
</feature>
<feature type="region of interest" description="Disordered" evidence="1">
    <location>
        <begin position="1557"/>
        <end position="1708"/>
    </location>
</feature>
<feature type="compositionally biased region" description="Acidic residues" evidence="1">
    <location>
        <begin position="766"/>
        <end position="775"/>
    </location>
</feature>
<dbReference type="Proteomes" id="UP000504606">
    <property type="component" value="Unplaced"/>
</dbReference>
<evidence type="ECO:0000259" key="2">
    <source>
        <dbReference type="Pfam" id="PF15255"/>
    </source>
</evidence>
<feature type="compositionally biased region" description="Polar residues" evidence="1">
    <location>
        <begin position="1"/>
        <end position="13"/>
    </location>
</feature>
<feature type="domain" description="FAM21/CAPZIP" evidence="2">
    <location>
        <begin position="1129"/>
        <end position="1224"/>
    </location>
</feature>
<organism evidence="3 4">
    <name type="scientific">Frankliniella occidentalis</name>
    <name type="common">Western flower thrips</name>
    <name type="synonym">Euthrips occidentalis</name>
    <dbReference type="NCBI Taxonomy" id="133901"/>
    <lineage>
        <taxon>Eukaryota</taxon>
        <taxon>Metazoa</taxon>
        <taxon>Ecdysozoa</taxon>
        <taxon>Arthropoda</taxon>
        <taxon>Hexapoda</taxon>
        <taxon>Insecta</taxon>
        <taxon>Pterygota</taxon>
        <taxon>Neoptera</taxon>
        <taxon>Paraneoptera</taxon>
        <taxon>Thysanoptera</taxon>
        <taxon>Terebrantia</taxon>
        <taxon>Thripoidea</taxon>
        <taxon>Thripidae</taxon>
        <taxon>Frankliniella</taxon>
    </lineage>
</organism>
<feature type="compositionally biased region" description="Polar residues" evidence="1">
    <location>
        <begin position="319"/>
        <end position="330"/>
    </location>
</feature>
<feature type="compositionally biased region" description="Polar residues" evidence="1">
    <location>
        <begin position="279"/>
        <end position="293"/>
    </location>
</feature>
<feature type="compositionally biased region" description="Polar residues" evidence="1">
    <location>
        <begin position="1167"/>
        <end position="1187"/>
    </location>
</feature>
<gene>
    <name evidence="4" type="primary">LOC113205568</name>
</gene>
<dbReference type="GeneID" id="113205568"/>
<feature type="compositionally biased region" description="Polar residues" evidence="1">
    <location>
        <begin position="1419"/>
        <end position="1431"/>
    </location>
</feature>
<protein>
    <submittedName>
        <fullName evidence="4">WASH complex subunit 2 isoform X2</fullName>
    </submittedName>
</protein>
<sequence>MNQNGDTSGSSKGKSWERPWSTDEMRQNAHAWNLAGDAGLLKHLQEFSQAVLARTHTTEKSLDLLNEEINTLTSELNNTNNKFLCLANTQFVENRVYDDDDKETPQTEAAPEKKSKEETEAKMLQKVREALSMSVAVLDTMFEPVEIQASDSEGECDSDKQGTKTLILEPHNPYIHRPLPHLIGSEPFMSDDQIGLGDTPSDDEDQSPKTGVDQDMETSSESDVDFPPFASSKRDRDIYSSHSSISDHPDYQERSEKQPKKIKPTDPVKNIDEDYNEVQEPTSSIRQSAQTNSAFAAQLAAKLDKIASPLKSTDHDTRNISVPSKSTSDNLFGEDHSDDEDDGLFPGNSSLFSDRPKLFDDLTETSDSLWGPEDPKPRPENNKTNQDIHSRTQNRVTTDLFPSTDDEDDLFPIKATNPSKSSTVVSKENIKDPGSIRSMITKQHNLKVGEIRPGLATSTPERGHNEENLENKSGLFGSVSQNLTQESSRVDTATAKNSSMIENEPSSRIDHHSQEKKPAGGVPMFGQADVLAGLKAKFPRRPSSSSSESSNSSPSERNSDSLQKSESTGPSVDHPTGNTVSADQGWSSAVGASQYSQSASLGFASPALTSTRLSNDDGYQTRNVLNSVSSIPAANAHYNDGDNISSRKSSAFDSQNPPSLSGGLFAEVNDDDDDDDDLFGRPTTKKAEKEQSQGALPQTAGNDSFKEDKKAPVSVTNEAPKTAQLSTNYSAVANTERNFFQSDFHSTVPPPLKAESKIKKPVSLFDDSDSGEDEILFSSASSAGSRRSQASTDILASAAVSSSEKKPLSKKGLFDDDDTLFGSARNVPDVDLFSEPSKPVVETHTSTDTKKTIPNKSFVEKDGPVSSDTTQDFTPRSLEKPKSSEPLKEPIHSDIFEDDLFAEVEDNDFLFGVKPKAAPKTDKVLLNSSNTEDEENDLFQNVSVPQLKQKESTQANTVQSKTSNSTVPLSKPSLVVENSSEPQVHSTNATLSEGSNKVSTSVKNYSIIEEPSNAAQPFKKPEPPRTLDIRKETDPGLGLLNDSDDDDDLFGTSVSKISAPAPKPFQKPQIASKPEPIVPKFDVKKPTDDGAPSSDSVGKPPGRSEVDGAAVSVSKLKDSLLTGSSGQPALKIDPRAFLPGQKPPLRKTPPKEDTDGLTVKEPLKASGSENPVSFEQPVTNNATLPSTNKDRAKLGVKRRPPSSKARRESARASMNLDQSDKESPLSPDVSSVVTDSNSAVNNTSVNSSNSVLSPSTDEDDLFGVPQDLPPEYGNQTLPSSDIFSGAPILSPLSGIEPAQQSQQNESKANSLKVSEEAKAILFTPPDLENISKTDDLFVSTQTRPDEVSMPNSLPVTGTCASKDTPTVVHPVGSDSSQTSSAADQILQDIIEELSHTTLSSSETSVKTNENEYLKEDVSTKISSGNEISGKTSAVDPLNKADHPSVSNDDDLFKPNNDFDDHSSLFPFVKKKPESKQSSNQPLFSQTPALPSKEDISVAKPGLAGLVDIDDDDLFSSSSKKAVGKKILDTSSKLKGKEIKTWKLSDDDDDDNLFQTGTKSTLANSSSISSSKVPIPVSSSAASQSVDSKLVTSKSSKLEVSVKKSKPKPSPGNGLFSDENDEDDDLFSKPSPFLKNKAKPTNVSKSSTLFDDDDDDLFGSKPSASNKPLEKKENNLKDAAEVKSHISTSSAHSKQNVFDDPLMSLGNKK</sequence>
<reference evidence="4" key="1">
    <citation type="submission" date="2025-08" db="UniProtKB">
        <authorList>
            <consortium name="RefSeq"/>
        </authorList>
    </citation>
    <scope>IDENTIFICATION</scope>
    <source>
        <tissue evidence="4">Whole organism</tissue>
    </source>
</reference>
<feature type="compositionally biased region" description="Low complexity" evidence="1">
    <location>
        <begin position="1224"/>
        <end position="1255"/>
    </location>
</feature>
<keyword evidence="3" id="KW-1185">Reference proteome</keyword>
<feature type="compositionally biased region" description="Polar residues" evidence="1">
    <location>
        <begin position="478"/>
        <end position="504"/>
    </location>
</feature>
<feature type="compositionally biased region" description="Polar residues" evidence="1">
    <location>
        <begin position="416"/>
        <end position="426"/>
    </location>
</feature>
<evidence type="ECO:0000313" key="4">
    <source>
        <dbReference type="RefSeq" id="XP_052129806.1"/>
    </source>
</evidence>
<feature type="region of interest" description="Disordered" evidence="1">
    <location>
        <begin position="639"/>
        <end position="724"/>
    </location>
</feature>
<feature type="compositionally biased region" description="Polar residues" evidence="1">
    <location>
        <begin position="391"/>
        <end position="401"/>
    </location>
</feature>
<feature type="compositionally biased region" description="Polar residues" evidence="1">
    <location>
        <begin position="714"/>
        <end position="724"/>
    </location>
</feature>
<feature type="region of interest" description="Disordered" evidence="1">
    <location>
        <begin position="742"/>
        <end position="891"/>
    </location>
</feature>
<feature type="compositionally biased region" description="Low complexity" evidence="1">
    <location>
        <begin position="1564"/>
        <end position="1594"/>
    </location>
</feature>
<feature type="compositionally biased region" description="Acidic residues" evidence="1">
    <location>
        <begin position="668"/>
        <end position="677"/>
    </location>
</feature>
<feature type="compositionally biased region" description="Basic and acidic residues" evidence="1">
    <location>
        <begin position="14"/>
        <end position="24"/>
    </location>
</feature>
<feature type="compositionally biased region" description="Polar residues" evidence="1">
    <location>
        <begin position="1349"/>
        <end position="1364"/>
    </location>
</feature>
<feature type="compositionally biased region" description="Basic and acidic residues" evidence="1">
    <location>
        <begin position="461"/>
        <end position="470"/>
    </location>
</feature>
<feature type="compositionally biased region" description="Basic and acidic residues" evidence="1">
    <location>
        <begin position="232"/>
        <end position="272"/>
    </location>
</feature>
<evidence type="ECO:0000313" key="3">
    <source>
        <dbReference type="Proteomes" id="UP000504606"/>
    </source>
</evidence>
<feature type="compositionally biased region" description="Basic and acidic residues" evidence="1">
    <location>
        <begin position="110"/>
        <end position="119"/>
    </location>
</feature>
<feature type="region of interest" description="Disordered" evidence="1">
    <location>
        <begin position="96"/>
        <end position="119"/>
    </location>
</feature>
<feature type="compositionally biased region" description="Polar residues" evidence="1">
    <location>
        <begin position="1273"/>
        <end position="1282"/>
    </location>
</feature>
<feature type="compositionally biased region" description="Low complexity" evidence="1">
    <location>
        <begin position="541"/>
        <end position="556"/>
    </location>
</feature>
<feature type="compositionally biased region" description="Polar residues" evidence="1">
    <location>
        <begin position="938"/>
        <end position="968"/>
    </location>
</feature>